<keyword evidence="5" id="KW-0472">Membrane</keyword>
<dbReference type="GO" id="GO:0008333">
    <property type="term" value="P:endosome to lysosome transport"/>
    <property type="evidence" value="ECO:0007669"/>
    <property type="project" value="TreeGrafter"/>
</dbReference>
<accession>A0AAN9BBR8</accession>
<dbReference type="GO" id="GO:0043271">
    <property type="term" value="P:negative regulation of monoatomic ion transport"/>
    <property type="evidence" value="ECO:0007669"/>
    <property type="project" value="TreeGrafter"/>
</dbReference>
<dbReference type="GO" id="GO:0005886">
    <property type="term" value="C:plasma membrane"/>
    <property type="evidence" value="ECO:0007669"/>
    <property type="project" value="UniProtKB-SubCell"/>
</dbReference>
<evidence type="ECO:0000259" key="12">
    <source>
        <dbReference type="PROSITE" id="PS51082"/>
    </source>
</evidence>
<dbReference type="GO" id="GO:0006622">
    <property type="term" value="P:protein targeting to lysosome"/>
    <property type="evidence" value="ECO:0007669"/>
    <property type="project" value="TreeGrafter"/>
</dbReference>
<organism evidence="13 14">
    <name type="scientific">Littorina saxatilis</name>
    <dbReference type="NCBI Taxonomy" id="31220"/>
    <lineage>
        <taxon>Eukaryota</taxon>
        <taxon>Metazoa</taxon>
        <taxon>Spiralia</taxon>
        <taxon>Lophotrochozoa</taxon>
        <taxon>Mollusca</taxon>
        <taxon>Gastropoda</taxon>
        <taxon>Caenogastropoda</taxon>
        <taxon>Littorinimorpha</taxon>
        <taxon>Littorinoidea</taxon>
        <taxon>Littorinidae</taxon>
        <taxon>Littorina</taxon>
    </lineage>
</organism>
<comment type="caution">
    <text evidence="13">The sequence shown here is derived from an EMBL/GenBank/DDBJ whole genome shotgun (WGS) entry which is preliminary data.</text>
</comment>
<evidence type="ECO:0000313" key="13">
    <source>
        <dbReference type="EMBL" id="KAK7102990.1"/>
    </source>
</evidence>
<name>A0AAN9BBR8_9CAEN</name>
<evidence type="ECO:0000256" key="9">
    <source>
        <dbReference type="ARBA" id="ARBA00076739"/>
    </source>
</evidence>
<dbReference type="GO" id="GO:0003779">
    <property type="term" value="F:actin binding"/>
    <property type="evidence" value="ECO:0007669"/>
    <property type="project" value="UniProtKB-KW"/>
</dbReference>
<dbReference type="FunFam" id="1.10.510.10:FF:000830">
    <property type="entry name" value="PX domain-containing serine/threonine kinase"/>
    <property type="match status" value="1"/>
</dbReference>
<dbReference type="SMART" id="SM00312">
    <property type="entry name" value="PX"/>
    <property type="match status" value="1"/>
</dbReference>
<feature type="compositionally biased region" description="Pro residues" evidence="10">
    <location>
        <begin position="510"/>
        <end position="541"/>
    </location>
</feature>
<comment type="subcellular location">
    <subcellularLocation>
        <location evidence="1">Cell membrane</location>
        <topology evidence="1">Peripheral membrane protein</topology>
    </subcellularLocation>
    <subcellularLocation>
        <location evidence="2">Cytoplasm</location>
    </subcellularLocation>
</comment>
<reference evidence="13 14" key="1">
    <citation type="submission" date="2024-02" db="EMBL/GenBank/DDBJ databases">
        <title>Chromosome-scale genome assembly of the rough periwinkle Littorina saxatilis.</title>
        <authorList>
            <person name="De Jode A."/>
            <person name="Faria R."/>
            <person name="Formenti G."/>
            <person name="Sims Y."/>
            <person name="Smith T.P."/>
            <person name="Tracey A."/>
            <person name="Wood J.M.D."/>
            <person name="Zagrodzka Z.B."/>
            <person name="Johannesson K."/>
            <person name="Butlin R.K."/>
            <person name="Leder E.H."/>
        </authorList>
    </citation>
    <scope>NUCLEOTIDE SEQUENCE [LARGE SCALE GENOMIC DNA]</scope>
    <source>
        <strain evidence="13">Snail1</strain>
        <tissue evidence="13">Muscle</tissue>
    </source>
</reference>
<feature type="region of interest" description="Disordered" evidence="10">
    <location>
        <begin position="443"/>
        <end position="581"/>
    </location>
</feature>
<keyword evidence="6" id="KW-0009">Actin-binding</keyword>
<dbReference type="Pfam" id="PF00787">
    <property type="entry name" value="PX"/>
    <property type="match status" value="1"/>
</dbReference>
<dbReference type="EMBL" id="JBAMIC010000010">
    <property type="protein sequence ID" value="KAK7102990.1"/>
    <property type="molecule type" value="Genomic_DNA"/>
</dbReference>
<keyword evidence="14" id="KW-1185">Reference proteome</keyword>
<dbReference type="SUPFAM" id="SSF64268">
    <property type="entry name" value="PX domain"/>
    <property type="match status" value="1"/>
</dbReference>
<dbReference type="Proteomes" id="UP001374579">
    <property type="component" value="Unassembled WGS sequence"/>
</dbReference>
<dbReference type="Pfam" id="PF02205">
    <property type="entry name" value="WH2"/>
    <property type="match status" value="1"/>
</dbReference>
<dbReference type="GO" id="GO:0035091">
    <property type="term" value="F:phosphatidylinositol binding"/>
    <property type="evidence" value="ECO:0007669"/>
    <property type="project" value="InterPro"/>
</dbReference>
<dbReference type="Gene3D" id="3.30.1520.10">
    <property type="entry name" value="Phox-like domain"/>
    <property type="match status" value="1"/>
</dbReference>
<dbReference type="SUPFAM" id="SSF56112">
    <property type="entry name" value="Protein kinase-like (PK-like)"/>
    <property type="match status" value="1"/>
</dbReference>
<dbReference type="GO" id="GO:0045022">
    <property type="term" value="P:early endosome to late endosome transport"/>
    <property type="evidence" value="ECO:0007669"/>
    <property type="project" value="TreeGrafter"/>
</dbReference>
<keyword evidence="4" id="KW-0963">Cytoplasm</keyword>
<keyword evidence="3" id="KW-1003">Cell membrane</keyword>
<dbReference type="CDD" id="cd22062">
    <property type="entry name" value="WH2_DdVASP-like"/>
    <property type="match status" value="1"/>
</dbReference>
<feature type="domain" description="PX" evidence="11">
    <location>
        <begin position="14"/>
        <end position="126"/>
    </location>
</feature>
<feature type="domain" description="WH2" evidence="12">
    <location>
        <begin position="552"/>
        <end position="571"/>
    </location>
</feature>
<feature type="compositionally biased region" description="Gly residues" evidence="10">
    <location>
        <begin position="544"/>
        <end position="554"/>
    </location>
</feature>
<dbReference type="FunFam" id="3.30.1520.10:FF:000010">
    <property type="entry name" value="PX domain-containing protein kinase-like protein isoform X6"/>
    <property type="match status" value="1"/>
</dbReference>
<protein>
    <recommendedName>
        <fullName evidence="8">PX domain-containing protein kinase-like protein</fullName>
    </recommendedName>
    <alternativeName>
        <fullName evidence="9">Modulator of Na,K-ATPase</fullName>
    </alternativeName>
</protein>
<dbReference type="InterPro" id="IPR003124">
    <property type="entry name" value="WH2_dom"/>
</dbReference>
<dbReference type="GO" id="GO:0005769">
    <property type="term" value="C:early endosome"/>
    <property type="evidence" value="ECO:0007669"/>
    <property type="project" value="TreeGrafter"/>
</dbReference>
<dbReference type="InterPro" id="IPR036871">
    <property type="entry name" value="PX_dom_sf"/>
</dbReference>
<feature type="compositionally biased region" description="Basic and acidic residues" evidence="10">
    <location>
        <begin position="447"/>
        <end position="458"/>
    </location>
</feature>
<dbReference type="PROSITE" id="PS51082">
    <property type="entry name" value="WH2"/>
    <property type="match status" value="1"/>
</dbReference>
<dbReference type="AlphaFoldDB" id="A0AAN9BBR8"/>
<evidence type="ECO:0000256" key="8">
    <source>
        <dbReference type="ARBA" id="ARBA00069935"/>
    </source>
</evidence>
<evidence type="ECO:0000256" key="3">
    <source>
        <dbReference type="ARBA" id="ARBA00022475"/>
    </source>
</evidence>
<evidence type="ECO:0000256" key="5">
    <source>
        <dbReference type="ARBA" id="ARBA00023136"/>
    </source>
</evidence>
<comment type="function">
    <text evidence="7">Binds to and modulates brain Na,K-ATPase subunits ATP1B1 and ATP1B3 and may thereby participate in the regulation of electrical excitability and synaptic transmission. May not display kinase activity.</text>
</comment>
<dbReference type="InterPro" id="IPR001683">
    <property type="entry name" value="PX_dom"/>
</dbReference>
<dbReference type="InterPro" id="IPR011009">
    <property type="entry name" value="Kinase-like_dom_sf"/>
</dbReference>
<evidence type="ECO:0000256" key="1">
    <source>
        <dbReference type="ARBA" id="ARBA00004202"/>
    </source>
</evidence>
<feature type="compositionally biased region" description="Pro residues" evidence="10">
    <location>
        <begin position="491"/>
        <end position="503"/>
    </location>
</feature>
<dbReference type="InterPro" id="IPR051837">
    <property type="entry name" value="SortingNexin/PXDomain-PKLike"/>
</dbReference>
<dbReference type="PROSITE" id="PS50195">
    <property type="entry name" value="PX"/>
    <property type="match status" value="1"/>
</dbReference>
<dbReference type="PANTHER" id="PTHR22999:SF40">
    <property type="entry name" value="PX DOMAIN-CONTAINING PROTEIN KINASE-LIKE PROTEIN"/>
    <property type="match status" value="1"/>
</dbReference>
<evidence type="ECO:0000256" key="7">
    <source>
        <dbReference type="ARBA" id="ARBA00054468"/>
    </source>
</evidence>
<feature type="compositionally biased region" description="Low complexity" evidence="10">
    <location>
        <begin position="476"/>
        <end position="490"/>
    </location>
</feature>
<evidence type="ECO:0000256" key="10">
    <source>
        <dbReference type="SAM" id="MobiDB-lite"/>
    </source>
</evidence>
<dbReference type="GO" id="GO:0005770">
    <property type="term" value="C:late endosome"/>
    <property type="evidence" value="ECO:0007669"/>
    <property type="project" value="TreeGrafter"/>
</dbReference>
<evidence type="ECO:0000259" key="11">
    <source>
        <dbReference type="PROSITE" id="PS50195"/>
    </source>
</evidence>
<dbReference type="PANTHER" id="PTHR22999">
    <property type="entry name" value="PX SERINE/THREONINE KINASE PXK"/>
    <property type="match status" value="1"/>
</dbReference>
<dbReference type="Gene3D" id="1.10.510.10">
    <property type="entry name" value="Transferase(Phosphotransferase) domain 1"/>
    <property type="match status" value="1"/>
</dbReference>
<evidence type="ECO:0000256" key="2">
    <source>
        <dbReference type="ARBA" id="ARBA00004496"/>
    </source>
</evidence>
<evidence type="ECO:0000256" key="4">
    <source>
        <dbReference type="ARBA" id="ARBA00022490"/>
    </source>
</evidence>
<proteinExistence type="predicted"/>
<evidence type="ECO:0000313" key="14">
    <source>
        <dbReference type="Proteomes" id="UP001374579"/>
    </source>
</evidence>
<gene>
    <name evidence="13" type="ORF">V1264_021132</name>
</gene>
<evidence type="ECO:0000256" key="6">
    <source>
        <dbReference type="ARBA" id="ARBA00023203"/>
    </source>
</evidence>
<sequence>MNVFEKKTESKVTLDDTVLLTAYIEAAQKQDDHVEYVVKVQRGPLKDNSWQIVRRYSDFANLEAQLKLANVELPLPPKKVFGNFDRDFIAARQSGLQEFLSAVISNPILANNIATKQFLDPTTYSANFLELALQHVSMIFRSESQRWEVVEPLRDLGWRIRKQYIQIQTTSKPKTTLMLSWQDFGPDKFIPDKELNALMKVLSNIKHPNIFPTEFATANETGGLVIRPFHEAGSLRDMICRCKPKGHYLKKYCNPKMLNPLDMAQIQSFGRQILETLKFLHDKGFPYGHLHAGNVAVVGGNTCCLLDLENWMLGVPSYYRHFYTQFKKIQTIELMDVYCFGHLLYEMTFGRQLKEPTCDTFPQSCSAEIRSVLESILTPEACKNGLPQVSDLLLHPLFSSVVPQVTDKPVLKVPSKLKECVRSARQEVERRLKEEQKLIHQVRRISKAKEFHMSEEEKKKRRKSRKKALENGEGEPTSPTSPTTPKSPTTPSTPAPLSAPPTPTTGSQAPPAPPPPPAPGAPPPPPPPGPAAPRPPPPAAAPPSGGGGGGGGRGALLSSISGFSKGKLKKATTNDRSVPKV</sequence>